<reference evidence="3 4" key="1">
    <citation type="submission" date="2018-09" db="EMBL/GenBank/DDBJ databases">
        <authorList>
            <person name="Zeman M."/>
            <person name="Pardy F."/>
        </authorList>
    </citation>
    <scope>NUCLEOTIDE SEQUENCE [LARGE SCALE GENOMIC DNA]</scope>
    <source>
        <strain evidence="3 4">CCM 8852</strain>
    </source>
</reference>
<dbReference type="SUPFAM" id="SSF52091">
    <property type="entry name" value="SpoIIaa-like"/>
    <property type="match status" value="1"/>
</dbReference>
<reference evidence="3 4" key="2">
    <citation type="submission" date="2019-01" db="EMBL/GenBank/DDBJ databases">
        <title>Hymenobacter humicola sp. nov., isolated from soils in Antarctica.</title>
        <authorList>
            <person name="Sedlacek I."/>
            <person name="Holochova P."/>
            <person name="Kralova S."/>
            <person name="Pantucek R."/>
            <person name="Stankova E."/>
            <person name="Vrbovska V."/>
            <person name="Kristofova L."/>
            <person name="Svec P."/>
            <person name="Busse H.-J."/>
        </authorList>
    </citation>
    <scope>NUCLEOTIDE SEQUENCE [LARGE SCALE GENOMIC DNA]</scope>
    <source>
        <strain evidence="3 4">CCM 8852</strain>
    </source>
</reference>
<dbReference type="Pfam" id="PF01740">
    <property type="entry name" value="STAS"/>
    <property type="match status" value="1"/>
</dbReference>
<dbReference type="Proteomes" id="UP000284250">
    <property type="component" value="Unassembled WGS sequence"/>
</dbReference>
<feature type="domain" description="STAS" evidence="2">
    <location>
        <begin position="148"/>
        <end position="208"/>
    </location>
</feature>
<dbReference type="Gene3D" id="3.30.750.24">
    <property type="entry name" value="STAS domain"/>
    <property type="match status" value="1"/>
</dbReference>
<gene>
    <name evidence="3" type="ORF">D0T11_10885</name>
</gene>
<accession>A0A418QY53</accession>
<proteinExistence type="predicted"/>
<feature type="region of interest" description="Disordered" evidence="1">
    <location>
        <begin position="53"/>
        <end position="74"/>
    </location>
</feature>
<name>A0A418QY53_9BACT</name>
<evidence type="ECO:0000259" key="2">
    <source>
        <dbReference type="Pfam" id="PF01740"/>
    </source>
</evidence>
<comment type="caution">
    <text evidence="3">The sequence shown here is derived from an EMBL/GenBank/DDBJ whole genome shotgun (WGS) entry which is preliminary data.</text>
</comment>
<protein>
    <submittedName>
        <fullName evidence="3">STAS domain-containing protein</fullName>
    </submittedName>
</protein>
<dbReference type="EMBL" id="QYCN01000014">
    <property type="protein sequence ID" value="RIY10082.1"/>
    <property type="molecule type" value="Genomic_DNA"/>
</dbReference>
<evidence type="ECO:0000256" key="1">
    <source>
        <dbReference type="SAM" id="MobiDB-lite"/>
    </source>
</evidence>
<sequence>MPLRNMVWSSASSIRIIASITKMPALRVGLNSSRPHPGNSTQNHRLCRTLPGRAPGYPEYQQPPGKRKRGITTPSKTGIFTRKSLYSGAYLWQVGFRLNGLSALKQNSFPTIATPHMEVYREILPDSYLLMLTSPAEPADAIHLTQALRWASQSGKRSIWVDCSQLPALPPSSLRVLLRYYQRLRRRQIPLVLCHLNEAARHCLDALPSAQRPPMVASLLEAEHYCRFTHPLLARAVAA</sequence>
<evidence type="ECO:0000313" key="3">
    <source>
        <dbReference type="EMBL" id="RIY10082.1"/>
    </source>
</evidence>
<organism evidence="3 4">
    <name type="scientific">Hymenobacter rubripertinctus</name>
    <dbReference type="NCBI Taxonomy" id="2029981"/>
    <lineage>
        <taxon>Bacteria</taxon>
        <taxon>Pseudomonadati</taxon>
        <taxon>Bacteroidota</taxon>
        <taxon>Cytophagia</taxon>
        <taxon>Cytophagales</taxon>
        <taxon>Hymenobacteraceae</taxon>
        <taxon>Hymenobacter</taxon>
    </lineage>
</organism>
<dbReference type="InterPro" id="IPR002645">
    <property type="entry name" value="STAS_dom"/>
</dbReference>
<keyword evidence="4" id="KW-1185">Reference proteome</keyword>
<evidence type="ECO:0000313" key="4">
    <source>
        <dbReference type="Proteomes" id="UP000284250"/>
    </source>
</evidence>
<dbReference type="InterPro" id="IPR036513">
    <property type="entry name" value="STAS_dom_sf"/>
</dbReference>
<dbReference type="AlphaFoldDB" id="A0A418QY53"/>
<dbReference type="OrthoDB" id="885901at2"/>